<dbReference type="GO" id="GO:0033281">
    <property type="term" value="C:TAT protein transport complex"/>
    <property type="evidence" value="ECO:0007669"/>
    <property type="project" value="UniProtKB-UniRule"/>
</dbReference>
<keyword evidence="8 9" id="KW-0472">Membrane</keyword>
<comment type="function">
    <text evidence="9">Part of the twin-arginine translocation (Tat) system that transports large folded proteins containing a characteristic twin-arginine motif in their signal peptide across membranes. Together with TatC, TatB is part of a receptor directly interacting with Tat signal peptides. TatB may form an oligomeric binding site that transiently accommodates folded Tat precursor proteins before their translocation.</text>
</comment>
<evidence type="ECO:0000256" key="11">
    <source>
        <dbReference type="SAM" id="MobiDB-lite"/>
    </source>
</evidence>
<dbReference type="GO" id="GO:0043953">
    <property type="term" value="P:protein transport by the Tat complex"/>
    <property type="evidence" value="ECO:0007669"/>
    <property type="project" value="UniProtKB-UniRule"/>
</dbReference>
<dbReference type="PANTHER" id="PTHR33162">
    <property type="entry name" value="SEC-INDEPENDENT PROTEIN TRANSLOCASE PROTEIN TATA, CHLOROPLASTIC"/>
    <property type="match status" value="1"/>
</dbReference>
<gene>
    <name evidence="9" type="primary">tatB</name>
    <name evidence="12" type="ORF">A9306_08570</name>
</gene>
<proteinExistence type="inferred from homology"/>
<protein>
    <recommendedName>
        <fullName evidence="9">Sec-independent protein translocase protein TatB</fullName>
    </recommendedName>
</protein>
<evidence type="ECO:0000256" key="8">
    <source>
        <dbReference type="ARBA" id="ARBA00023136"/>
    </source>
</evidence>
<evidence type="ECO:0000256" key="7">
    <source>
        <dbReference type="ARBA" id="ARBA00023010"/>
    </source>
</evidence>
<dbReference type="Proteomes" id="UP000092616">
    <property type="component" value="Unassembled WGS sequence"/>
</dbReference>
<accession>A0A1B8QDC0</accession>
<dbReference type="AlphaFoldDB" id="A0A1B8QDC0"/>
<dbReference type="PANTHER" id="PTHR33162:SF1">
    <property type="entry name" value="SEC-INDEPENDENT PROTEIN TRANSLOCASE PROTEIN TATA, CHLOROPLASTIC"/>
    <property type="match status" value="1"/>
</dbReference>
<comment type="subcellular location">
    <subcellularLocation>
        <location evidence="9">Cell membrane</location>
        <topology evidence="9">Single-pass membrane protein</topology>
    </subcellularLocation>
    <subcellularLocation>
        <location evidence="1">Membrane</location>
        <topology evidence="1">Single-pass membrane protein</topology>
    </subcellularLocation>
</comment>
<evidence type="ECO:0000313" key="12">
    <source>
        <dbReference type="EMBL" id="OBX79579.1"/>
    </source>
</evidence>
<organism evidence="12 13">
    <name type="scientific">Faucicola atlantae</name>
    <dbReference type="NCBI Taxonomy" id="34059"/>
    <lineage>
        <taxon>Bacteria</taxon>
        <taxon>Pseudomonadati</taxon>
        <taxon>Pseudomonadota</taxon>
        <taxon>Gammaproteobacteria</taxon>
        <taxon>Moraxellales</taxon>
        <taxon>Moraxellaceae</taxon>
        <taxon>Faucicola</taxon>
    </lineage>
</organism>
<keyword evidence="10" id="KW-0175">Coiled coil</keyword>
<evidence type="ECO:0000256" key="6">
    <source>
        <dbReference type="ARBA" id="ARBA00022989"/>
    </source>
</evidence>
<keyword evidence="5 9" id="KW-0653">Protein transport</keyword>
<dbReference type="NCBIfam" id="TIGR01410">
    <property type="entry name" value="tatB"/>
    <property type="match status" value="1"/>
</dbReference>
<dbReference type="InterPro" id="IPR018448">
    <property type="entry name" value="TatB"/>
</dbReference>
<keyword evidence="13" id="KW-1185">Reference proteome</keyword>
<keyword evidence="6 9" id="KW-1133">Transmembrane helix</keyword>
<feature type="compositionally biased region" description="Polar residues" evidence="11">
    <location>
        <begin position="104"/>
        <end position="115"/>
    </location>
</feature>
<reference evidence="12 13" key="1">
    <citation type="submission" date="2016-06" db="EMBL/GenBank/DDBJ databases">
        <title>Draft genome of Moraxella atlantae CCUG 59586.</title>
        <authorList>
            <person name="Salva-Serra F."/>
            <person name="Engstrom-Jakobsson H."/>
            <person name="Thorell K."/>
            <person name="Gonzales-Siles L."/>
            <person name="Karlsson R."/>
            <person name="Boulund F."/>
            <person name="Engstrand L."/>
            <person name="Kristiansson E."/>
            <person name="Moore E."/>
        </authorList>
    </citation>
    <scope>NUCLEOTIDE SEQUENCE [LARGE SCALE GENOMIC DNA]</scope>
    <source>
        <strain evidence="12 13">CCUG 59586</strain>
    </source>
</reference>
<evidence type="ECO:0000256" key="10">
    <source>
        <dbReference type="SAM" id="Coils"/>
    </source>
</evidence>
<sequence>MMFDIGFSELLIFGAIALIILGPEKLPQAARTAGRYYAKFRRTVANLQREIEAELDLAETRKQMQAELAKIKQAEEDMKREMDALRSSLSDLQQDQSRRLAETLDNQAVNQQVSLTKPDADDRADTPTTANAHAADASAEFSARLTRPMTNRWFLVSDYERHLRLPSAPRLPNRRALPLMNAQPTDTVQQG</sequence>
<feature type="compositionally biased region" description="Low complexity" evidence="11">
    <location>
        <begin position="126"/>
        <end position="137"/>
    </location>
</feature>
<evidence type="ECO:0000256" key="4">
    <source>
        <dbReference type="ARBA" id="ARBA00022692"/>
    </source>
</evidence>
<keyword evidence="3 9" id="KW-1003">Cell membrane</keyword>
<evidence type="ECO:0000256" key="2">
    <source>
        <dbReference type="ARBA" id="ARBA00022448"/>
    </source>
</evidence>
<dbReference type="Gene3D" id="1.20.5.3310">
    <property type="match status" value="1"/>
</dbReference>
<evidence type="ECO:0000256" key="9">
    <source>
        <dbReference type="HAMAP-Rule" id="MF_00237"/>
    </source>
</evidence>
<comment type="similarity">
    <text evidence="9">Belongs to the TatB family.</text>
</comment>
<name>A0A1B8QDC0_9GAMM</name>
<evidence type="ECO:0000256" key="1">
    <source>
        <dbReference type="ARBA" id="ARBA00004167"/>
    </source>
</evidence>
<dbReference type="InterPro" id="IPR003369">
    <property type="entry name" value="TatA/B/E"/>
</dbReference>
<dbReference type="Pfam" id="PF02416">
    <property type="entry name" value="TatA_B_E"/>
    <property type="match status" value="1"/>
</dbReference>
<keyword evidence="2 9" id="KW-0813">Transport</keyword>
<dbReference type="HAMAP" id="MF_00237">
    <property type="entry name" value="TatB"/>
    <property type="match status" value="1"/>
</dbReference>
<evidence type="ECO:0000256" key="3">
    <source>
        <dbReference type="ARBA" id="ARBA00022475"/>
    </source>
</evidence>
<comment type="subunit">
    <text evidence="9">The Tat system comprises two distinct complexes: a TatABC complex, containing multiple copies of TatA, TatB and TatC subunits, and a separate TatA complex, containing only TatA subunits. Substrates initially bind to the TatABC complex, which probably triggers association of the separate TatA complex to form the active translocon.</text>
</comment>
<dbReference type="EMBL" id="LZNA01000041">
    <property type="protein sequence ID" value="OBX79579.1"/>
    <property type="molecule type" value="Genomic_DNA"/>
</dbReference>
<dbReference type="PRINTS" id="PR01506">
    <property type="entry name" value="TATBPROTEIN"/>
</dbReference>
<dbReference type="GO" id="GO:0008320">
    <property type="term" value="F:protein transmembrane transporter activity"/>
    <property type="evidence" value="ECO:0007669"/>
    <property type="project" value="UniProtKB-UniRule"/>
</dbReference>
<evidence type="ECO:0000313" key="13">
    <source>
        <dbReference type="Proteomes" id="UP000092616"/>
    </source>
</evidence>
<keyword evidence="4 9" id="KW-0812">Transmembrane</keyword>
<comment type="caution">
    <text evidence="12">The sequence shown here is derived from an EMBL/GenBank/DDBJ whole genome shotgun (WGS) entry which is preliminary data.</text>
</comment>
<evidence type="ECO:0000256" key="5">
    <source>
        <dbReference type="ARBA" id="ARBA00022927"/>
    </source>
</evidence>
<keyword evidence="7 9" id="KW-0811">Translocation</keyword>
<feature type="region of interest" description="Disordered" evidence="11">
    <location>
        <begin position="102"/>
        <end position="137"/>
    </location>
</feature>
<feature type="coiled-coil region" evidence="10">
    <location>
        <begin position="37"/>
        <end position="95"/>
    </location>
</feature>